<protein>
    <submittedName>
        <fullName evidence="2">Helix-turn-helix domain protein</fullName>
    </submittedName>
</protein>
<dbReference type="RefSeq" id="WP_099323722.1">
    <property type="nucleotide sequence ID" value="NZ_LT934425.1"/>
</dbReference>
<dbReference type="InterPro" id="IPR010093">
    <property type="entry name" value="SinI_DNA-bd"/>
</dbReference>
<sequence length="62" mass="7359">MSEETVKLLLSMDEACRVLSLKKSTLYQMVMRRQIPVCKIGRLNRFRMEDLQVFIKENMIHG</sequence>
<feature type="domain" description="Helix-turn-helix" evidence="1">
    <location>
        <begin position="9"/>
        <end position="58"/>
    </location>
</feature>
<evidence type="ECO:0000313" key="2">
    <source>
        <dbReference type="EMBL" id="SOH02805.1"/>
    </source>
</evidence>
<dbReference type="InterPro" id="IPR041657">
    <property type="entry name" value="HTH_17"/>
</dbReference>
<dbReference type="AlphaFoldDB" id="A0A2C9CAX1"/>
<reference evidence="3" key="1">
    <citation type="submission" date="2017-10" db="EMBL/GenBank/DDBJ databases">
        <authorList>
            <person name="Frank J."/>
        </authorList>
    </citation>
    <scope>NUCLEOTIDE SEQUENCE [LARGE SCALE GENOMIC DNA]</scope>
</reference>
<keyword evidence="3" id="KW-1185">Reference proteome</keyword>
<proteinExistence type="predicted"/>
<dbReference type="SUPFAM" id="SSF46955">
    <property type="entry name" value="Putative DNA-binding domain"/>
    <property type="match status" value="1"/>
</dbReference>
<dbReference type="GO" id="GO:0003677">
    <property type="term" value="F:DNA binding"/>
    <property type="evidence" value="ECO:0007669"/>
    <property type="project" value="InterPro"/>
</dbReference>
<gene>
    <name evidence="2" type="ORF">KSMBR1_0289</name>
</gene>
<accession>A0A2C9CAX1</accession>
<dbReference type="Pfam" id="PF12728">
    <property type="entry name" value="HTH_17"/>
    <property type="match status" value="1"/>
</dbReference>
<name>A0A2C9CAX1_KUEST</name>
<dbReference type="NCBIfam" id="TIGR01764">
    <property type="entry name" value="excise"/>
    <property type="match status" value="1"/>
</dbReference>
<dbReference type="KEGG" id="kst:KSMBR1_0289"/>
<dbReference type="OrthoDB" id="597977at2"/>
<dbReference type="InterPro" id="IPR009061">
    <property type="entry name" value="DNA-bd_dom_put_sf"/>
</dbReference>
<dbReference type="EMBL" id="LT934425">
    <property type="protein sequence ID" value="SOH02805.1"/>
    <property type="molecule type" value="Genomic_DNA"/>
</dbReference>
<evidence type="ECO:0000313" key="3">
    <source>
        <dbReference type="Proteomes" id="UP000221734"/>
    </source>
</evidence>
<evidence type="ECO:0000259" key="1">
    <source>
        <dbReference type="Pfam" id="PF12728"/>
    </source>
</evidence>
<organism evidence="2 3">
    <name type="scientific">Kuenenia stuttgartiensis</name>
    <dbReference type="NCBI Taxonomy" id="174633"/>
    <lineage>
        <taxon>Bacteria</taxon>
        <taxon>Pseudomonadati</taxon>
        <taxon>Planctomycetota</taxon>
        <taxon>Candidatus Brocadiia</taxon>
        <taxon>Candidatus Brocadiales</taxon>
        <taxon>Candidatus Brocadiaceae</taxon>
        <taxon>Candidatus Kuenenia</taxon>
    </lineage>
</organism>
<dbReference type="Proteomes" id="UP000221734">
    <property type="component" value="Chromosome Kuenenia_stuttgartiensis_MBR1"/>
</dbReference>